<dbReference type="Proteomes" id="UP001056855">
    <property type="component" value="Chromosome"/>
</dbReference>
<gene>
    <name evidence="2" type="ORF">NGM29_07605</name>
</gene>
<keyword evidence="3" id="KW-1185">Reference proteome</keyword>
<proteinExistence type="predicted"/>
<dbReference type="AlphaFoldDB" id="A0A9E7SXI7"/>
<dbReference type="PROSITE" id="PS51318">
    <property type="entry name" value="TAT"/>
    <property type="match status" value="1"/>
</dbReference>
<evidence type="ECO:0000256" key="1">
    <source>
        <dbReference type="SAM" id="MobiDB-lite"/>
    </source>
</evidence>
<dbReference type="PROSITE" id="PS51257">
    <property type="entry name" value="PROKAR_LIPOPROTEIN"/>
    <property type="match status" value="1"/>
</dbReference>
<evidence type="ECO:0000313" key="2">
    <source>
        <dbReference type="EMBL" id="UTF55106.1"/>
    </source>
</evidence>
<protein>
    <submittedName>
        <fullName evidence="2">Uncharacterized protein</fullName>
    </submittedName>
</protein>
<feature type="compositionally biased region" description="Low complexity" evidence="1">
    <location>
        <begin position="172"/>
        <end position="194"/>
    </location>
</feature>
<dbReference type="InterPro" id="IPR006311">
    <property type="entry name" value="TAT_signal"/>
</dbReference>
<dbReference type="KEGG" id="sawl:NGM29_07605"/>
<dbReference type="EMBL" id="CP100355">
    <property type="protein sequence ID" value="UTF55106.1"/>
    <property type="molecule type" value="Genomic_DNA"/>
</dbReference>
<feature type="region of interest" description="Disordered" evidence="1">
    <location>
        <begin position="26"/>
        <end position="63"/>
    </location>
</feature>
<name>A0A9E7SXI7_9EURY</name>
<organism evidence="2 3">
    <name type="scientific">Natronosalvus rutilus</name>
    <dbReference type="NCBI Taxonomy" id="2953753"/>
    <lineage>
        <taxon>Archaea</taxon>
        <taxon>Methanobacteriati</taxon>
        <taxon>Methanobacteriota</taxon>
        <taxon>Stenosarchaea group</taxon>
        <taxon>Halobacteria</taxon>
        <taxon>Halobacteriales</taxon>
        <taxon>Natrialbaceae</taxon>
        <taxon>Natronosalvus</taxon>
    </lineage>
</organism>
<accession>A0A9E7SXI7</accession>
<reference evidence="2" key="1">
    <citation type="submission" date="2022-06" db="EMBL/GenBank/DDBJ databases">
        <title>Diverse halophilic archaea isolated from saline environments.</title>
        <authorList>
            <person name="Cui H.-L."/>
        </authorList>
    </citation>
    <scope>NUCLEOTIDE SEQUENCE</scope>
    <source>
        <strain evidence="2">WLHS1</strain>
    </source>
</reference>
<sequence>MDAAPNRRRVLQATGVAGLASLAGCSQLRSQDDSPADGNETNDTGDSNDTEYSNKEPTIDPEDGIAAVVEPSEEGQAELASLQQELGTKIQDDEISQQEAQAQLQQRQLELTIEAVTDFESYAADADGLSVAGSIGEYGLLLLDGDDDPLVATLEDDAVSALLPGGRFAEVQSQQAQQGQQGQQDQQDQQENSS</sequence>
<feature type="compositionally biased region" description="Polar residues" evidence="1">
    <location>
        <begin position="39"/>
        <end position="51"/>
    </location>
</feature>
<feature type="region of interest" description="Disordered" evidence="1">
    <location>
        <begin position="170"/>
        <end position="194"/>
    </location>
</feature>
<evidence type="ECO:0000313" key="3">
    <source>
        <dbReference type="Proteomes" id="UP001056855"/>
    </source>
</evidence>
<dbReference type="GeneID" id="73289901"/>
<dbReference type="RefSeq" id="WP_254159859.1">
    <property type="nucleotide sequence ID" value="NZ_CP100355.1"/>
</dbReference>